<dbReference type="FunFam" id="3.40.50.300:FF:001320">
    <property type="entry name" value="Heme ABC transporter ATP-binding protein"/>
    <property type="match status" value="1"/>
</dbReference>
<accession>A0AAD0PC12</accession>
<keyword evidence="3 7" id="KW-0067">ATP-binding</keyword>
<dbReference type="InterPro" id="IPR003439">
    <property type="entry name" value="ABC_transporter-like_ATP-bd"/>
</dbReference>
<dbReference type="InterPro" id="IPR027417">
    <property type="entry name" value="P-loop_NTPase"/>
</dbReference>
<evidence type="ECO:0000256" key="4">
    <source>
        <dbReference type="SAM" id="Coils"/>
    </source>
</evidence>
<dbReference type="InterPro" id="IPR050611">
    <property type="entry name" value="ABCF"/>
</dbReference>
<keyword evidence="2" id="KW-0547">Nucleotide-binding</keyword>
<feature type="domain" description="ABC transporter" evidence="6">
    <location>
        <begin position="7"/>
        <end position="238"/>
    </location>
</feature>
<evidence type="ECO:0000313" key="8">
    <source>
        <dbReference type="Proteomes" id="UP000251617"/>
    </source>
</evidence>
<feature type="compositionally biased region" description="Basic and acidic residues" evidence="5">
    <location>
        <begin position="297"/>
        <end position="316"/>
    </location>
</feature>
<dbReference type="PANTHER" id="PTHR19211:SF6">
    <property type="entry name" value="BLL7188 PROTEIN"/>
    <property type="match status" value="1"/>
</dbReference>
<name>A0AAD0PC12_PSEPU</name>
<dbReference type="SUPFAM" id="SSF52540">
    <property type="entry name" value="P-loop containing nucleoside triphosphate hydrolases"/>
    <property type="match status" value="2"/>
</dbReference>
<dbReference type="PANTHER" id="PTHR19211">
    <property type="entry name" value="ATP-BINDING TRANSPORT PROTEIN-RELATED"/>
    <property type="match status" value="1"/>
</dbReference>
<dbReference type="Gene3D" id="3.40.50.300">
    <property type="entry name" value="P-loop containing nucleotide triphosphate hydrolases"/>
    <property type="match status" value="2"/>
</dbReference>
<dbReference type="GO" id="GO:0016887">
    <property type="term" value="F:ATP hydrolysis activity"/>
    <property type="evidence" value="ECO:0007669"/>
    <property type="project" value="InterPro"/>
</dbReference>
<proteinExistence type="predicted"/>
<dbReference type="SMART" id="SM00382">
    <property type="entry name" value="AAA"/>
    <property type="match status" value="2"/>
</dbReference>
<dbReference type="EMBL" id="CP030750">
    <property type="protein sequence ID" value="AXA25444.1"/>
    <property type="molecule type" value="Genomic_DNA"/>
</dbReference>
<keyword evidence="4" id="KW-0175">Coiled coil</keyword>
<feature type="coiled-coil region" evidence="4">
    <location>
        <begin position="227"/>
        <end position="272"/>
    </location>
</feature>
<dbReference type="GO" id="GO:0005524">
    <property type="term" value="F:ATP binding"/>
    <property type="evidence" value="ECO:0007669"/>
    <property type="project" value="UniProtKB-KW"/>
</dbReference>
<reference evidence="7 8" key="1">
    <citation type="submission" date="2018-06" db="EMBL/GenBank/DDBJ databases">
        <title>The genome of Pseudomonas putida NX-1, a lignin degrader.</title>
        <authorList>
            <person name="Xu Z."/>
        </authorList>
    </citation>
    <scope>NUCLEOTIDE SEQUENCE [LARGE SCALE GENOMIC DNA]</scope>
    <source>
        <strain evidence="7 8">NX-1</strain>
    </source>
</reference>
<dbReference type="CDD" id="cd03221">
    <property type="entry name" value="ABCF_EF-3"/>
    <property type="match status" value="1"/>
</dbReference>
<dbReference type="InterPro" id="IPR003593">
    <property type="entry name" value="AAA+_ATPase"/>
</dbReference>
<evidence type="ECO:0000256" key="5">
    <source>
        <dbReference type="SAM" id="MobiDB-lite"/>
    </source>
</evidence>
<dbReference type="PROSITE" id="PS50893">
    <property type="entry name" value="ABC_TRANSPORTER_2"/>
    <property type="match status" value="1"/>
</dbReference>
<evidence type="ECO:0000256" key="2">
    <source>
        <dbReference type="ARBA" id="ARBA00022741"/>
    </source>
</evidence>
<organism evidence="7 8">
    <name type="scientific">Pseudomonas putida</name>
    <name type="common">Arthrobacter siderocapsulatus</name>
    <dbReference type="NCBI Taxonomy" id="303"/>
    <lineage>
        <taxon>Bacteria</taxon>
        <taxon>Pseudomonadati</taxon>
        <taxon>Pseudomonadota</taxon>
        <taxon>Gammaproteobacteria</taxon>
        <taxon>Pseudomonadales</taxon>
        <taxon>Pseudomonadaceae</taxon>
        <taxon>Pseudomonas</taxon>
    </lineage>
</organism>
<sequence>MTNTSILTLESVSLALPDGRLLFSELNESFDQRRTGLVGRNGVGKSLLGHILAGLHAPTSGRCRRIGRAHHLDQQSIHRSATVAELAQIAPIVHALERIEAGSTAPNDFDLVADRWDVRERFRALLDRQGFASVDLQQAPTTLSGGQAMGIALLGAWASDADFLILDEPSNHLDRCARANLLEMIQAWDKGLLVISHDRTLLASMERIVELSSLGLQAFGGNYAFYAEQKMHAHARAEQALARAKQKQQRQARELQRQHENLVRHQAQVEHQAKHANQAKILIDRQQQRSQVSAGKQRRDQQATHQALHEQVREAARQVERHTAITLHAPTPARHRGRGVLRFEALCLPRGTATPLSLSLSLGERLGLLGANGSGKSTLLRLLAGELQATAGTLQISGDVVLLDQHCSQLTPGLSLLEHLRQGNAALSQAQMRTRLAQLGLDAARIELPSTLLSGGERIKGAMAAVLYREQPVDLLLLDEPTNHLDLPSLQALETMLEQFSGALLVASHDSVFLECLHLDGCLDLG</sequence>
<protein>
    <submittedName>
        <fullName evidence="7">ABC transporter ATP-binding protein</fullName>
    </submittedName>
</protein>
<dbReference type="AlphaFoldDB" id="A0AAD0PC12"/>
<feature type="region of interest" description="Disordered" evidence="5">
    <location>
        <begin position="286"/>
        <end position="316"/>
    </location>
</feature>
<evidence type="ECO:0000313" key="7">
    <source>
        <dbReference type="EMBL" id="AXA25444.1"/>
    </source>
</evidence>
<evidence type="ECO:0000259" key="6">
    <source>
        <dbReference type="PROSITE" id="PS50893"/>
    </source>
</evidence>
<dbReference type="Proteomes" id="UP000251617">
    <property type="component" value="Chromosome"/>
</dbReference>
<evidence type="ECO:0000256" key="3">
    <source>
        <dbReference type="ARBA" id="ARBA00022840"/>
    </source>
</evidence>
<keyword evidence="1" id="KW-0677">Repeat</keyword>
<dbReference type="Pfam" id="PF00005">
    <property type="entry name" value="ABC_tran"/>
    <property type="match status" value="2"/>
</dbReference>
<dbReference type="RefSeq" id="WP_112898506.1">
    <property type="nucleotide sequence ID" value="NZ_CP030750.1"/>
</dbReference>
<evidence type="ECO:0000256" key="1">
    <source>
        <dbReference type="ARBA" id="ARBA00022737"/>
    </source>
</evidence>
<gene>
    <name evidence="7" type="ORF">C1S65_15450</name>
</gene>